<name>A0A8J7QED9_9BACT</name>
<feature type="signal peptide" evidence="1">
    <location>
        <begin position="1"/>
        <end position="23"/>
    </location>
</feature>
<evidence type="ECO:0000256" key="1">
    <source>
        <dbReference type="SAM" id="SignalP"/>
    </source>
</evidence>
<dbReference type="Pfam" id="PF16694">
    <property type="entry name" value="Cytochrome_P460"/>
    <property type="match status" value="1"/>
</dbReference>
<dbReference type="AlphaFoldDB" id="A0A8J7QED9"/>
<dbReference type="InterPro" id="IPR032033">
    <property type="entry name" value="Cytochrome_P460"/>
</dbReference>
<protein>
    <submittedName>
        <fullName evidence="3">Cytochrome P460 family protein</fullName>
    </submittedName>
</protein>
<dbReference type="Proteomes" id="UP000664417">
    <property type="component" value="Unassembled WGS sequence"/>
</dbReference>
<dbReference type="RefSeq" id="WP_207862342.1">
    <property type="nucleotide sequence ID" value="NZ_JAFREP010000035.1"/>
</dbReference>
<sequence>MKRTPMFAVCAACVLLLGAWQTAANLPYELSGSKQLTLPDVTEYRQWPYMGTSMVPNDKNNGKAIFPGIHTVYINPRALRMRREKGIFPDGTIILMENHHVTVREAESGFGYFTTGGMDLLAAVKDRRQFDGEGWGYYFFADRELKAGKKLADLQPAASCRSCHQVGAAEDQVFTQYYPSLKKEP</sequence>
<dbReference type="InterPro" id="IPR038142">
    <property type="entry name" value="Cytochrome_P460_sp"/>
</dbReference>
<organism evidence="3 4">
    <name type="scientific">Acanthopleuribacter pedis</name>
    <dbReference type="NCBI Taxonomy" id="442870"/>
    <lineage>
        <taxon>Bacteria</taxon>
        <taxon>Pseudomonadati</taxon>
        <taxon>Acidobacteriota</taxon>
        <taxon>Holophagae</taxon>
        <taxon>Acanthopleuribacterales</taxon>
        <taxon>Acanthopleuribacteraceae</taxon>
        <taxon>Acanthopleuribacter</taxon>
    </lineage>
</organism>
<keyword evidence="4" id="KW-1185">Reference proteome</keyword>
<evidence type="ECO:0000313" key="3">
    <source>
        <dbReference type="EMBL" id="MBO1322369.1"/>
    </source>
</evidence>
<proteinExistence type="predicted"/>
<dbReference type="EMBL" id="JAFREP010000035">
    <property type="protein sequence ID" value="MBO1322369.1"/>
    <property type="molecule type" value="Genomic_DNA"/>
</dbReference>
<feature type="domain" description="Cytochrome P460" evidence="2">
    <location>
        <begin position="43"/>
        <end position="175"/>
    </location>
</feature>
<reference evidence="3" key="1">
    <citation type="submission" date="2021-03" db="EMBL/GenBank/DDBJ databases">
        <authorList>
            <person name="Wang G."/>
        </authorList>
    </citation>
    <scope>NUCLEOTIDE SEQUENCE</scope>
    <source>
        <strain evidence="3">KCTC 12899</strain>
    </source>
</reference>
<evidence type="ECO:0000259" key="2">
    <source>
        <dbReference type="Pfam" id="PF16694"/>
    </source>
</evidence>
<keyword evidence="1" id="KW-0732">Signal</keyword>
<accession>A0A8J7QED9</accession>
<comment type="caution">
    <text evidence="3">The sequence shown here is derived from an EMBL/GenBank/DDBJ whole genome shotgun (WGS) entry which is preliminary data.</text>
</comment>
<dbReference type="Gene3D" id="3.50.70.20">
    <property type="entry name" value="Cytochrome P460"/>
    <property type="match status" value="1"/>
</dbReference>
<feature type="chain" id="PRO_5035199286" evidence="1">
    <location>
        <begin position="24"/>
        <end position="185"/>
    </location>
</feature>
<gene>
    <name evidence="3" type="ORF">J3U88_28105</name>
</gene>
<dbReference type="CDD" id="cd20751">
    <property type="entry name" value="cyt_P460_Ne-like"/>
    <property type="match status" value="1"/>
</dbReference>
<evidence type="ECO:0000313" key="4">
    <source>
        <dbReference type="Proteomes" id="UP000664417"/>
    </source>
</evidence>